<dbReference type="AlphaFoldDB" id="A0A0A5FY81"/>
<dbReference type="Pfam" id="PF02082">
    <property type="entry name" value="Rrf2"/>
    <property type="match status" value="1"/>
</dbReference>
<dbReference type="InterPro" id="IPR036390">
    <property type="entry name" value="WH_DNA-bd_sf"/>
</dbReference>
<dbReference type="OrthoDB" id="213028at2"/>
<evidence type="ECO:0000313" key="2">
    <source>
        <dbReference type="Proteomes" id="UP000030401"/>
    </source>
</evidence>
<evidence type="ECO:0000313" key="1">
    <source>
        <dbReference type="EMBL" id="KGX85776.1"/>
    </source>
</evidence>
<dbReference type="RefSeq" id="WP_036835138.1">
    <property type="nucleotide sequence ID" value="NZ_AVPG01000019.1"/>
</dbReference>
<dbReference type="InterPro" id="IPR036388">
    <property type="entry name" value="WH-like_DNA-bd_sf"/>
</dbReference>
<proteinExistence type="predicted"/>
<dbReference type="PROSITE" id="PS51197">
    <property type="entry name" value="HTH_RRF2_2"/>
    <property type="match status" value="1"/>
</dbReference>
<organism evidence="1 2">
    <name type="scientific">Pontibacillus litoralis JSM 072002</name>
    <dbReference type="NCBI Taxonomy" id="1385512"/>
    <lineage>
        <taxon>Bacteria</taxon>
        <taxon>Bacillati</taxon>
        <taxon>Bacillota</taxon>
        <taxon>Bacilli</taxon>
        <taxon>Bacillales</taxon>
        <taxon>Bacillaceae</taxon>
        <taxon>Pontibacillus</taxon>
    </lineage>
</organism>
<dbReference type="InterPro" id="IPR000944">
    <property type="entry name" value="Tscrpt_reg_Rrf2"/>
</dbReference>
<accession>A0A0A5FY81</accession>
<dbReference type="SUPFAM" id="SSF46785">
    <property type="entry name" value="Winged helix' DNA-binding domain"/>
    <property type="match status" value="1"/>
</dbReference>
<dbReference type="EMBL" id="AVPG01000019">
    <property type="protein sequence ID" value="KGX85776.1"/>
    <property type="molecule type" value="Genomic_DNA"/>
</dbReference>
<sequence>MKNNRLAVSIHILSMAAIYKREDLTSDYIASSVNTNAVVIRRLISQLKKAGLLHTERGVPGILLTKKPNNISLLDIYYAIQAEKTSSIFSTHENPNPNCDIGAKIKATLEMSFERAQQAVERELSTQTLQDVIEDLFSN</sequence>
<keyword evidence="2" id="KW-1185">Reference proteome</keyword>
<reference evidence="1 2" key="1">
    <citation type="submission" date="2013-08" db="EMBL/GenBank/DDBJ databases">
        <authorList>
            <person name="Huang J."/>
            <person name="Wang G."/>
        </authorList>
    </citation>
    <scope>NUCLEOTIDE SEQUENCE [LARGE SCALE GENOMIC DNA]</scope>
    <source>
        <strain evidence="1 2">JSM 072002</strain>
    </source>
</reference>
<name>A0A0A5FY81_9BACI</name>
<comment type="caution">
    <text evidence="1">The sequence shown here is derived from an EMBL/GenBank/DDBJ whole genome shotgun (WGS) entry which is preliminary data.</text>
</comment>
<dbReference type="GO" id="GO:0005829">
    <property type="term" value="C:cytosol"/>
    <property type="evidence" value="ECO:0007669"/>
    <property type="project" value="TreeGrafter"/>
</dbReference>
<dbReference type="GO" id="GO:0003700">
    <property type="term" value="F:DNA-binding transcription factor activity"/>
    <property type="evidence" value="ECO:0007669"/>
    <property type="project" value="TreeGrafter"/>
</dbReference>
<dbReference type="Proteomes" id="UP000030401">
    <property type="component" value="Unassembled WGS sequence"/>
</dbReference>
<dbReference type="STRING" id="1385512.N784_08195"/>
<dbReference type="PANTHER" id="PTHR33221:SF15">
    <property type="entry name" value="HTH-TYPE TRANSCRIPTIONAL REGULATOR YWGB-RELATED"/>
    <property type="match status" value="1"/>
</dbReference>
<protein>
    <submittedName>
        <fullName evidence="1">Rrf2 family transcriptional regulator</fullName>
    </submittedName>
</protein>
<gene>
    <name evidence="1" type="ORF">N784_08195</name>
</gene>
<dbReference type="eggNOG" id="COG1959">
    <property type="taxonomic scope" value="Bacteria"/>
</dbReference>
<dbReference type="PANTHER" id="PTHR33221">
    <property type="entry name" value="WINGED HELIX-TURN-HELIX TRANSCRIPTIONAL REGULATOR, RRF2 FAMILY"/>
    <property type="match status" value="1"/>
</dbReference>
<dbReference type="Gene3D" id="1.10.10.10">
    <property type="entry name" value="Winged helix-like DNA-binding domain superfamily/Winged helix DNA-binding domain"/>
    <property type="match status" value="1"/>
</dbReference>